<evidence type="ECO:0000256" key="3">
    <source>
        <dbReference type="ARBA" id="ARBA00009158"/>
    </source>
</evidence>
<dbReference type="GO" id="GO:0031514">
    <property type="term" value="C:motile cilium"/>
    <property type="evidence" value="ECO:0007669"/>
    <property type="project" value="TreeGrafter"/>
</dbReference>
<evidence type="ECO:0000256" key="4">
    <source>
        <dbReference type="ARBA" id="ARBA00014813"/>
    </source>
</evidence>
<evidence type="ECO:0000256" key="13">
    <source>
        <dbReference type="ARBA" id="ARBA00046114"/>
    </source>
</evidence>
<feature type="coiled-coil region" evidence="14">
    <location>
        <begin position="133"/>
        <end position="160"/>
    </location>
</feature>
<keyword evidence="10" id="KW-0539">Nucleus</keyword>
<dbReference type="Proteomes" id="UP000770661">
    <property type="component" value="Unassembled WGS sequence"/>
</dbReference>
<evidence type="ECO:0000256" key="9">
    <source>
        <dbReference type="ARBA" id="ARBA00023212"/>
    </source>
</evidence>
<evidence type="ECO:0000313" key="16">
    <source>
        <dbReference type="EMBL" id="KAG0715931.1"/>
    </source>
</evidence>
<proteinExistence type="inferred from homology"/>
<evidence type="ECO:0000313" key="17">
    <source>
        <dbReference type="Proteomes" id="UP000770661"/>
    </source>
</evidence>
<evidence type="ECO:0000256" key="7">
    <source>
        <dbReference type="ARBA" id="ARBA00023054"/>
    </source>
</evidence>
<evidence type="ECO:0000256" key="12">
    <source>
        <dbReference type="ARBA" id="ARBA00023273"/>
    </source>
</evidence>
<keyword evidence="11" id="KW-0469">Meiosis</keyword>
<comment type="subcellular location">
    <subcellularLocation>
        <location evidence="2">Cytoplasm</location>
        <location evidence="2">Cytoskeleton</location>
        <location evidence="2">Flagellum axoneme</location>
    </subcellularLocation>
    <subcellularLocation>
        <location evidence="1">Nucleus</location>
    </subcellularLocation>
</comment>
<reference evidence="16" key="1">
    <citation type="submission" date="2020-07" db="EMBL/GenBank/DDBJ databases">
        <title>The High-quality genome of the commercially important snow crab, Chionoecetes opilio.</title>
        <authorList>
            <person name="Jeong J.-H."/>
            <person name="Ryu S."/>
        </authorList>
    </citation>
    <scope>NUCLEOTIDE SEQUENCE</scope>
    <source>
        <strain evidence="16">MADBK_172401_WGS</strain>
        <tissue evidence="16">Digestive gland</tissue>
    </source>
</reference>
<evidence type="ECO:0000256" key="11">
    <source>
        <dbReference type="ARBA" id="ARBA00023254"/>
    </source>
</evidence>
<dbReference type="OrthoDB" id="197839at2759"/>
<evidence type="ECO:0000256" key="8">
    <source>
        <dbReference type="ARBA" id="ARBA00023069"/>
    </source>
</evidence>
<dbReference type="GO" id="GO:0044782">
    <property type="term" value="P:cilium organization"/>
    <property type="evidence" value="ECO:0007669"/>
    <property type="project" value="TreeGrafter"/>
</dbReference>
<keyword evidence="7 14" id="KW-0175">Coiled coil</keyword>
<dbReference type="InterPro" id="IPR026504">
    <property type="entry name" value="MNS1"/>
</dbReference>
<comment type="similarity">
    <text evidence="3">Belongs to the MNS1 family.</text>
</comment>
<evidence type="ECO:0000256" key="5">
    <source>
        <dbReference type="ARBA" id="ARBA00022490"/>
    </source>
</evidence>
<evidence type="ECO:0000256" key="14">
    <source>
        <dbReference type="SAM" id="Coils"/>
    </source>
</evidence>
<dbReference type="EMBL" id="JACEEZ010019225">
    <property type="protein sequence ID" value="KAG0715931.1"/>
    <property type="molecule type" value="Genomic_DNA"/>
</dbReference>
<gene>
    <name evidence="16" type="ORF">GWK47_010821</name>
</gene>
<dbReference type="GO" id="GO:0005634">
    <property type="term" value="C:nucleus"/>
    <property type="evidence" value="ECO:0007669"/>
    <property type="project" value="UniProtKB-SubCell"/>
</dbReference>
<evidence type="ECO:0000256" key="2">
    <source>
        <dbReference type="ARBA" id="ARBA00004611"/>
    </source>
</evidence>
<dbReference type="GO" id="GO:0051321">
    <property type="term" value="P:meiotic cell cycle"/>
    <property type="evidence" value="ECO:0007669"/>
    <property type="project" value="UniProtKB-KW"/>
</dbReference>
<feature type="domain" description="Trichohyalin-plectin-homology" evidence="15">
    <location>
        <begin position="32"/>
        <end position="325"/>
    </location>
</feature>
<protein>
    <recommendedName>
        <fullName evidence="4">Meiosis-specific nuclear structural protein 1</fullName>
    </recommendedName>
</protein>
<dbReference type="InterPro" id="IPR043597">
    <property type="entry name" value="TPH_dom"/>
</dbReference>
<keyword evidence="8" id="KW-0969">Cilium</keyword>
<keyword evidence="12" id="KW-0966">Cell projection</keyword>
<sequence>MERTFGNTAALRRQVVTSSPELRALESKLQTCALTRYNRAATAEKEAHKKIRNVLDEQIAEKAASKAKAEAENIIDMMAQVDESKLMEKEKNEYWMKRQASQENTRLGLEKQSQLRKLREEENRLQDIDYLRSAEEYNLKVELQKEMERQRAEIQRLQHHQQELSLIHKLEEQQMEKDVLHDTRLELEILAKRAQERKFAEEKEKRKEGEKLSFIRGLDDQVRFKREEEAREQEKDAEYRKLLLAVMAEEGHTEQLVARARRQRQLDHQQLVDRLLGERRALRAKLVRQRQLQSQEEAAYHQLRRSIVEEEEEQLLLKHAPHLMPFLTPELRGRLRQLL</sequence>
<dbReference type="Pfam" id="PF13868">
    <property type="entry name" value="TPH"/>
    <property type="match status" value="1"/>
</dbReference>
<dbReference type="PANTHER" id="PTHR19265">
    <property type="entry name" value="MEIOSIS-SPECIFIC NUCLEAR STRUCTURAL PROTEIN 1"/>
    <property type="match status" value="1"/>
</dbReference>
<comment type="caution">
    <text evidence="16">The sequence shown here is derived from an EMBL/GenBank/DDBJ whole genome shotgun (WGS) entry which is preliminary data.</text>
</comment>
<keyword evidence="9" id="KW-0206">Cytoskeleton</keyword>
<keyword evidence="17" id="KW-1185">Reference proteome</keyword>
<comment type="function">
    <text evidence="13">Microtubule inner protein (MIP) part of the dynein-decorated doublet microtubules (DMTs) in cilia axoneme, which is required for motile cilia beating. May play a role in the control of meiotic division and germ cell differentiation through regulation of pairing and recombination during meiosis. Required for sperm flagella assembly. May play a role in the assembly and function of the outer dynein arm-docking complex (ODA-DC). ODA-DC mediates outer dynein arms (ODA) binding onto the axonemal doublet microtubules.</text>
</comment>
<evidence type="ECO:0000256" key="6">
    <source>
        <dbReference type="ARBA" id="ARBA00022846"/>
    </source>
</evidence>
<evidence type="ECO:0000256" key="1">
    <source>
        <dbReference type="ARBA" id="ARBA00004123"/>
    </source>
</evidence>
<evidence type="ECO:0000259" key="15">
    <source>
        <dbReference type="Pfam" id="PF13868"/>
    </source>
</evidence>
<name>A0A8J4Y378_CHIOP</name>
<evidence type="ECO:0000256" key="10">
    <source>
        <dbReference type="ARBA" id="ARBA00023242"/>
    </source>
</evidence>
<dbReference type="AlphaFoldDB" id="A0A8J4Y378"/>
<keyword evidence="6" id="KW-0282">Flagellum</keyword>
<organism evidence="16 17">
    <name type="scientific">Chionoecetes opilio</name>
    <name type="common">Atlantic snow crab</name>
    <name type="synonym">Cancer opilio</name>
    <dbReference type="NCBI Taxonomy" id="41210"/>
    <lineage>
        <taxon>Eukaryota</taxon>
        <taxon>Metazoa</taxon>
        <taxon>Ecdysozoa</taxon>
        <taxon>Arthropoda</taxon>
        <taxon>Crustacea</taxon>
        <taxon>Multicrustacea</taxon>
        <taxon>Malacostraca</taxon>
        <taxon>Eumalacostraca</taxon>
        <taxon>Eucarida</taxon>
        <taxon>Decapoda</taxon>
        <taxon>Pleocyemata</taxon>
        <taxon>Brachyura</taxon>
        <taxon>Eubrachyura</taxon>
        <taxon>Majoidea</taxon>
        <taxon>Majidae</taxon>
        <taxon>Chionoecetes</taxon>
    </lineage>
</organism>
<dbReference type="PANTHER" id="PTHR19265:SF0">
    <property type="entry name" value="MEIOSIS-SPECIFIC NUCLEAR STRUCTURAL PROTEIN 1"/>
    <property type="match status" value="1"/>
</dbReference>
<keyword evidence="5" id="KW-0963">Cytoplasm</keyword>
<accession>A0A8J4Y378</accession>